<feature type="domain" description="Macro" evidence="1">
    <location>
        <begin position="1"/>
        <end position="97"/>
    </location>
</feature>
<reference evidence="2 3" key="1">
    <citation type="submission" date="2022-05" db="EMBL/GenBank/DDBJ databases">
        <authorList>
            <consortium name="Genoscope - CEA"/>
            <person name="William W."/>
        </authorList>
    </citation>
    <scope>NUCLEOTIDE SEQUENCE [LARGE SCALE GENOMIC DNA]</scope>
</reference>
<evidence type="ECO:0000313" key="3">
    <source>
        <dbReference type="Proteomes" id="UP001159427"/>
    </source>
</evidence>
<comment type="caution">
    <text evidence="2">The sequence shown here is derived from an EMBL/GenBank/DDBJ whole genome shotgun (WGS) entry which is preliminary data.</text>
</comment>
<gene>
    <name evidence="2" type="ORF">PEVE_00016907</name>
</gene>
<dbReference type="Pfam" id="PF01661">
    <property type="entry name" value="Macro"/>
    <property type="match status" value="1"/>
</dbReference>
<dbReference type="SUPFAM" id="SSF52949">
    <property type="entry name" value="Macro domain-like"/>
    <property type="match status" value="1"/>
</dbReference>
<evidence type="ECO:0000259" key="1">
    <source>
        <dbReference type="PROSITE" id="PS51154"/>
    </source>
</evidence>
<dbReference type="InterPro" id="IPR002589">
    <property type="entry name" value="Macro_dom"/>
</dbReference>
<dbReference type="InterPro" id="IPR043472">
    <property type="entry name" value="Macro_dom-like"/>
</dbReference>
<name>A0ABN8M040_9CNID</name>
<feature type="non-terminal residue" evidence="2">
    <location>
        <position position="97"/>
    </location>
</feature>
<accession>A0ABN8M040</accession>
<dbReference type="PANTHER" id="PTHR11106">
    <property type="entry name" value="GANGLIOSIDE INDUCED DIFFERENTIATION ASSOCIATED PROTEIN 2-RELATED"/>
    <property type="match status" value="1"/>
</dbReference>
<dbReference type="Proteomes" id="UP001159427">
    <property type="component" value="Unassembled WGS sequence"/>
</dbReference>
<organism evidence="2 3">
    <name type="scientific">Porites evermanni</name>
    <dbReference type="NCBI Taxonomy" id="104178"/>
    <lineage>
        <taxon>Eukaryota</taxon>
        <taxon>Metazoa</taxon>
        <taxon>Cnidaria</taxon>
        <taxon>Anthozoa</taxon>
        <taxon>Hexacorallia</taxon>
        <taxon>Scleractinia</taxon>
        <taxon>Fungiina</taxon>
        <taxon>Poritidae</taxon>
        <taxon>Porites</taxon>
    </lineage>
</organism>
<proteinExistence type="predicted"/>
<dbReference type="Gene3D" id="3.40.220.10">
    <property type="entry name" value="Leucine Aminopeptidase, subunit E, domain 1"/>
    <property type="match status" value="1"/>
</dbReference>
<dbReference type="PROSITE" id="PS51154">
    <property type="entry name" value="MACRO"/>
    <property type="match status" value="1"/>
</dbReference>
<dbReference type="PANTHER" id="PTHR11106:SF72">
    <property type="entry name" value="GANGLIOSIDE-INDUCED DIFFERENTIATION-ASSOCIATED PROTEIN 2"/>
    <property type="match status" value="1"/>
</dbReference>
<sequence>RSGDITKLNTIAIVITTNESLSSKGVLSERIHRAAGPELLHECRSQLLWYEHRLERLFIKGYSLPARYVIHTVGPRYNIKCKTAAESALFSSYTSVM</sequence>
<evidence type="ECO:0000313" key="2">
    <source>
        <dbReference type="EMBL" id="CAH3022801.1"/>
    </source>
</evidence>
<dbReference type="EMBL" id="CALNXI010000234">
    <property type="protein sequence ID" value="CAH3022801.1"/>
    <property type="molecule type" value="Genomic_DNA"/>
</dbReference>
<protein>
    <recommendedName>
        <fullName evidence="1">Macro domain-containing protein</fullName>
    </recommendedName>
</protein>
<keyword evidence="3" id="KW-1185">Reference proteome</keyword>
<feature type="non-terminal residue" evidence="2">
    <location>
        <position position="1"/>
    </location>
</feature>